<feature type="compositionally biased region" description="Basic and acidic residues" evidence="1">
    <location>
        <begin position="358"/>
        <end position="371"/>
    </location>
</feature>
<organism evidence="2 3">
    <name type="scientific">Palleronia aestuarii</name>
    <dbReference type="NCBI Taxonomy" id="568105"/>
    <lineage>
        <taxon>Bacteria</taxon>
        <taxon>Pseudomonadati</taxon>
        <taxon>Pseudomonadota</taxon>
        <taxon>Alphaproteobacteria</taxon>
        <taxon>Rhodobacterales</taxon>
        <taxon>Roseobacteraceae</taxon>
        <taxon>Palleronia</taxon>
    </lineage>
</organism>
<dbReference type="AlphaFoldDB" id="A0A2W7P4S3"/>
<reference evidence="2 3" key="1">
    <citation type="submission" date="2018-06" db="EMBL/GenBank/DDBJ databases">
        <title>Genomic Encyclopedia of Archaeal and Bacterial Type Strains, Phase II (KMG-II): from individual species to whole genera.</title>
        <authorList>
            <person name="Goeker M."/>
        </authorList>
    </citation>
    <scope>NUCLEOTIDE SEQUENCE [LARGE SCALE GENOMIC DNA]</scope>
    <source>
        <strain evidence="2 3">DSM 22009</strain>
    </source>
</reference>
<evidence type="ECO:0000313" key="3">
    <source>
        <dbReference type="Proteomes" id="UP000248916"/>
    </source>
</evidence>
<sequence>MEGYQFARLETFSVQGAPGSKPTKIRKNGARAWTAEEVLREAERHPMASLHVNPGCPPPQILPGTVGSFAAVRAEHAKAAAAKESYMRKGKDGKKKKAWRKLRSDARTLYSSVVSLPTLTRDALADPALAADCVALLTEAMQHEQKTLAARGGVLLMGVIHWDEEHVHAHYLAVAPQAGRADGLHPGHAAKAVFNAAHVDADGTDRKAVGHGANRAYCEAMRGWQDSFHEEVFEGAGLLRYGPKRHRLSRADYQKAKAAKAQQAEDAKRSKILAIEISGQEEQLAAIVKEAAESARHLAREKASMAGDKVDLLVREHEVASLTVQAREEISRGRSVASTAEARIRALNVGTRAIEERQIDYRPGDRDRREGLTFGPAAPADKKERGKLKEAIRPAFDVLVSFARRVFRLRQREEAHAELEAESERRARKRDRQDAETRRRAGVVAAALRSDGQSVPAPLEAVAAGEPLIMSEASFPGAWSISPEAKPDEIRERLNATTNLQLRTAWQATRDAVELVENNTSLRDRFALGVRVIEANADDRGVDLESGQQNLDTAKRPEVAALHRDEFLGPIRVANAAKERQRVRGS</sequence>
<gene>
    <name evidence="2" type="ORF">LX81_01043</name>
</gene>
<proteinExistence type="predicted"/>
<evidence type="ECO:0000256" key="1">
    <source>
        <dbReference type="SAM" id="MobiDB-lite"/>
    </source>
</evidence>
<dbReference type="OrthoDB" id="6183171at2"/>
<evidence type="ECO:0008006" key="4">
    <source>
        <dbReference type="Google" id="ProtNLM"/>
    </source>
</evidence>
<name>A0A2W7P4S3_9RHOB</name>
<dbReference type="Proteomes" id="UP000248916">
    <property type="component" value="Unassembled WGS sequence"/>
</dbReference>
<dbReference type="Gene3D" id="3.30.930.30">
    <property type="match status" value="1"/>
</dbReference>
<feature type="region of interest" description="Disordered" evidence="1">
    <location>
        <begin position="358"/>
        <end position="386"/>
    </location>
</feature>
<protein>
    <recommendedName>
        <fullName evidence="4">Plasmid recombination enzyme</fullName>
    </recommendedName>
</protein>
<keyword evidence="3" id="KW-1185">Reference proteome</keyword>
<comment type="caution">
    <text evidence="2">The sequence shown here is derived from an EMBL/GenBank/DDBJ whole genome shotgun (WGS) entry which is preliminary data.</text>
</comment>
<dbReference type="EMBL" id="QKZL01000003">
    <property type="protein sequence ID" value="PZX18412.1"/>
    <property type="molecule type" value="Genomic_DNA"/>
</dbReference>
<accession>A0A2W7P4S3</accession>
<evidence type="ECO:0000313" key="2">
    <source>
        <dbReference type="EMBL" id="PZX18412.1"/>
    </source>
</evidence>
<feature type="region of interest" description="Disordered" evidence="1">
    <location>
        <begin position="417"/>
        <end position="439"/>
    </location>
</feature>
<dbReference type="RefSeq" id="WP_111536217.1">
    <property type="nucleotide sequence ID" value="NZ_QKZL01000003.1"/>
</dbReference>